<evidence type="ECO:0000256" key="2">
    <source>
        <dbReference type="ARBA" id="ARBA00001936"/>
    </source>
</evidence>
<dbReference type="InterPro" id="IPR007865">
    <property type="entry name" value="Aminopep_P_N"/>
</dbReference>
<dbReference type="AlphaFoldDB" id="A0A4R6Y4J5"/>
<keyword evidence="15" id="KW-0031">Aminopeptidase</keyword>
<evidence type="ECO:0000256" key="10">
    <source>
        <dbReference type="ARBA" id="ARBA00069363"/>
    </source>
</evidence>
<dbReference type="InterPro" id="IPR052433">
    <property type="entry name" value="X-Pro_dipept-like"/>
</dbReference>
<dbReference type="InterPro" id="IPR029149">
    <property type="entry name" value="Creatin/AminoP/Spt16_N"/>
</dbReference>
<evidence type="ECO:0000259" key="14">
    <source>
        <dbReference type="SMART" id="SM01011"/>
    </source>
</evidence>
<dbReference type="Gene3D" id="3.90.230.10">
    <property type="entry name" value="Creatinase/methionine aminopeptidase superfamily"/>
    <property type="match status" value="1"/>
</dbReference>
<dbReference type="InterPro" id="IPR001131">
    <property type="entry name" value="Peptidase_M24B_aminopep-P_CS"/>
</dbReference>
<keyword evidence="16" id="KW-1185">Reference proteome</keyword>
<evidence type="ECO:0000256" key="3">
    <source>
        <dbReference type="ARBA" id="ARBA00008766"/>
    </source>
</evidence>
<dbReference type="SUPFAM" id="SSF53092">
    <property type="entry name" value="Creatinase/prolidase N-terminal domain"/>
    <property type="match status" value="1"/>
</dbReference>
<evidence type="ECO:0000313" key="16">
    <source>
        <dbReference type="Proteomes" id="UP000294480"/>
    </source>
</evidence>
<dbReference type="Pfam" id="PF05195">
    <property type="entry name" value="AMP_N"/>
    <property type="match status" value="1"/>
</dbReference>
<evidence type="ECO:0000256" key="12">
    <source>
        <dbReference type="ARBA" id="ARBA00081411"/>
    </source>
</evidence>
<dbReference type="GO" id="GO:0070006">
    <property type="term" value="F:metalloaminopeptidase activity"/>
    <property type="evidence" value="ECO:0007669"/>
    <property type="project" value="InterPro"/>
</dbReference>
<keyword evidence="5" id="KW-0645">Protease</keyword>
<organism evidence="15 16">
    <name type="scientific">Hydromonas duriensis</name>
    <dbReference type="NCBI Taxonomy" id="1527608"/>
    <lineage>
        <taxon>Bacteria</taxon>
        <taxon>Pseudomonadati</taxon>
        <taxon>Pseudomonadota</taxon>
        <taxon>Betaproteobacteria</taxon>
        <taxon>Burkholderiales</taxon>
        <taxon>Burkholderiaceae</taxon>
        <taxon>Hydromonas</taxon>
    </lineage>
</organism>
<comment type="caution">
    <text evidence="15">The sequence shown here is derived from an EMBL/GenBank/DDBJ whole genome shotgun (WGS) entry which is preliminary data.</text>
</comment>
<evidence type="ECO:0000256" key="1">
    <source>
        <dbReference type="ARBA" id="ARBA00001424"/>
    </source>
</evidence>
<evidence type="ECO:0000256" key="7">
    <source>
        <dbReference type="ARBA" id="ARBA00022801"/>
    </source>
</evidence>
<evidence type="ECO:0000256" key="4">
    <source>
        <dbReference type="ARBA" id="ARBA00012574"/>
    </source>
</evidence>
<protein>
    <recommendedName>
        <fullName evidence="10">Xaa-Pro aminopeptidase</fullName>
        <ecNumber evidence="4">3.4.11.9</ecNumber>
    </recommendedName>
    <alternativeName>
        <fullName evidence="11">Aminopeptidase P II</fullName>
    </alternativeName>
    <alternativeName>
        <fullName evidence="12">X-Pro aminopeptidase</fullName>
    </alternativeName>
</protein>
<keyword evidence="9" id="KW-0464">Manganese</keyword>
<evidence type="ECO:0000256" key="6">
    <source>
        <dbReference type="ARBA" id="ARBA00022723"/>
    </source>
</evidence>
<dbReference type="EMBL" id="SNZE01000028">
    <property type="protein sequence ID" value="TDR29019.1"/>
    <property type="molecule type" value="Genomic_DNA"/>
</dbReference>
<dbReference type="RefSeq" id="WP_133621398.1">
    <property type="nucleotide sequence ID" value="NZ_SNZE01000028.1"/>
</dbReference>
<feature type="domain" description="Aminopeptidase P N-terminal" evidence="14">
    <location>
        <begin position="10"/>
        <end position="146"/>
    </location>
</feature>
<evidence type="ECO:0000313" key="15">
    <source>
        <dbReference type="EMBL" id="TDR29019.1"/>
    </source>
</evidence>
<dbReference type="PROSITE" id="PS00491">
    <property type="entry name" value="PROLINE_PEPTIDASE"/>
    <property type="match status" value="1"/>
</dbReference>
<comment type="similarity">
    <text evidence="3 13">Belongs to the peptidase M24B family.</text>
</comment>
<comment type="catalytic activity">
    <reaction evidence="1">
        <text>Release of any N-terminal amino acid, including proline, that is linked to proline, even from a dipeptide or tripeptide.</text>
        <dbReference type="EC" id="3.4.11.9"/>
    </reaction>
</comment>
<dbReference type="Gene3D" id="3.40.350.10">
    <property type="entry name" value="Creatinase/prolidase N-terminal domain"/>
    <property type="match status" value="1"/>
</dbReference>
<evidence type="ECO:0000256" key="13">
    <source>
        <dbReference type="RuleBase" id="RU000590"/>
    </source>
</evidence>
<dbReference type="EC" id="3.4.11.9" evidence="4"/>
<proteinExistence type="inferred from homology"/>
<evidence type="ECO:0000256" key="5">
    <source>
        <dbReference type="ARBA" id="ARBA00022670"/>
    </source>
</evidence>
<dbReference type="PANTHER" id="PTHR43226:SF4">
    <property type="entry name" value="XAA-PRO AMINOPEPTIDASE 3"/>
    <property type="match status" value="1"/>
</dbReference>
<dbReference type="GO" id="GO:0006508">
    <property type="term" value="P:proteolysis"/>
    <property type="evidence" value="ECO:0007669"/>
    <property type="project" value="UniProtKB-KW"/>
</dbReference>
<evidence type="ECO:0000256" key="11">
    <source>
        <dbReference type="ARBA" id="ARBA00075356"/>
    </source>
</evidence>
<sequence length="455" mass="49990">MTTPLHLAPFSPEPHAHRRNQLMAKMIGLGGGIAIVPTASEAVRNRDAYYDFRPDSYFYYLTGLVEPEAVLVLIATPESQKSILFCREKNLEREIWDGHRYGPELAQKVFGVDQALPFSELKQQLSQLLANQRLLFAPMLENPTWDATLREVLASARAAVRTGVSAPHALHDVYALLDEQRLVKDAHELNWLRAAGRISAKGHLRAMQACRAGMHETDLEAEILYSFARDGAQHAAYSSIVAGGANACILHYRAGSALLNDGDLCLIDAGAEYGLYAGDITRTFPINGKFTAAQRAVYEVVLSAQEAAIASVRAGASFSAPHDTATRVLTQGMLDLGLLDKQVVGSVDDAIESGAYRQFYMHRTGHWIGLDVHDCGTYSSGLDAAQKPVWRQLTEGMVLTIEPGLYVRPSDKVPEQFWNIGVRIEDDAIVTAQGCELTTRDVPVAINDIEHLMKH</sequence>
<dbReference type="GO" id="GO:0030145">
    <property type="term" value="F:manganese ion binding"/>
    <property type="evidence" value="ECO:0007669"/>
    <property type="project" value="InterPro"/>
</dbReference>
<evidence type="ECO:0000256" key="9">
    <source>
        <dbReference type="ARBA" id="ARBA00023211"/>
    </source>
</evidence>
<dbReference type="Proteomes" id="UP000294480">
    <property type="component" value="Unassembled WGS sequence"/>
</dbReference>
<comment type="cofactor">
    <cofactor evidence="2">
        <name>Mn(2+)</name>
        <dbReference type="ChEBI" id="CHEBI:29035"/>
    </cofactor>
</comment>
<keyword evidence="8" id="KW-0482">Metalloprotease</keyword>
<dbReference type="SMART" id="SM01011">
    <property type="entry name" value="AMP_N"/>
    <property type="match status" value="1"/>
</dbReference>
<dbReference type="Pfam" id="PF00557">
    <property type="entry name" value="Peptidase_M24"/>
    <property type="match status" value="1"/>
</dbReference>
<keyword evidence="7" id="KW-0378">Hydrolase</keyword>
<dbReference type="CDD" id="cd01087">
    <property type="entry name" value="Prolidase"/>
    <property type="match status" value="1"/>
</dbReference>
<dbReference type="GO" id="GO:0005829">
    <property type="term" value="C:cytosol"/>
    <property type="evidence" value="ECO:0007669"/>
    <property type="project" value="TreeGrafter"/>
</dbReference>
<evidence type="ECO:0000256" key="8">
    <source>
        <dbReference type="ARBA" id="ARBA00023049"/>
    </source>
</evidence>
<dbReference type="OrthoDB" id="9806388at2"/>
<dbReference type="InterPro" id="IPR036005">
    <property type="entry name" value="Creatinase/aminopeptidase-like"/>
</dbReference>
<dbReference type="InterPro" id="IPR000994">
    <property type="entry name" value="Pept_M24"/>
</dbReference>
<accession>A0A4R6Y4J5</accession>
<gene>
    <name evidence="15" type="ORF">DFR44_12810</name>
</gene>
<dbReference type="FunFam" id="3.90.230.10:FF:000002">
    <property type="entry name" value="Xaa-Pro aminopeptidase 3"/>
    <property type="match status" value="1"/>
</dbReference>
<reference evidence="15 16" key="1">
    <citation type="submission" date="2019-03" db="EMBL/GenBank/DDBJ databases">
        <title>Genomic Encyclopedia of Type Strains, Phase IV (KMG-IV): sequencing the most valuable type-strain genomes for metagenomic binning, comparative biology and taxonomic classification.</title>
        <authorList>
            <person name="Goeker M."/>
        </authorList>
    </citation>
    <scope>NUCLEOTIDE SEQUENCE [LARGE SCALE GENOMIC DNA]</scope>
    <source>
        <strain evidence="15 16">DSM 102852</strain>
    </source>
</reference>
<keyword evidence="6 13" id="KW-0479">Metal-binding</keyword>
<name>A0A4R6Y4J5_9BURK</name>
<dbReference type="PANTHER" id="PTHR43226">
    <property type="entry name" value="XAA-PRO AMINOPEPTIDASE 3"/>
    <property type="match status" value="1"/>
</dbReference>
<dbReference type="SUPFAM" id="SSF55920">
    <property type="entry name" value="Creatinase/aminopeptidase"/>
    <property type="match status" value="1"/>
</dbReference>